<comment type="caution">
    <text evidence="7">The sequence shown here is derived from an EMBL/GenBank/DDBJ whole genome shotgun (WGS) entry which is preliminary data.</text>
</comment>
<evidence type="ECO:0000256" key="3">
    <source>
        <dbReference type="ARBA" id="ARBA00022989"/>
    </source>
</evidence>
<dbReference type="EMBL" id="BARV01040224">
    <property type="protein sequence ID" value="GAI51948.1"/>
    <property type="molecule type" value="Genomic_DNA"/>
</dbReference>
<evidence type="ECO:0000256" key="5">
    <source>
        <dbReference type="SAM" id="Phobius"/>
    </source>
</evidence>
<dbReference type="AlphaFoldDB" id="X1P7X8"/>
<evidence type="ECO:0000256" key="2">
    <source>
        <dbReference type="ARBA" id="ARBA00022692"/>
    </source>
</evidence>
<comment type="subcellular location">
    <subcellularLocation>
        <location evidence="1">Membrane</location>
        <topology evidence="1">Multi-pass membrane protein</topology>
    </subcellularLocation>
</comment>
<keyword evidence="3 5" id="KW-1133">Transmembrane helix</keyword>
<keyword evidence="2 5" id="KW-0812">Transmembrane</keyword>
<proteinExistence type="predicted"/>
<name>X1P7X8_9ZZZZ</name>
<evidence type="ECO:0000256" key="4">
    <source>
        <dbReference type="ARBA" id="ARBA00023136"/>
    </source>
</evidence>
<feature type="transmembrane region" description="Helical" evidence="5">
    <location>
        <begin position="92"/>
        <end position="114"/>
    </location>
</feature>
<dbReference type="SUPFAM" id="SSF101852">
    <property type="entry name" value="Bacterial fluorinating enzyme, C-terminal domain"/>
    <property type="match status" value="1"/>
</dbReference>
<evidence type="ECO:0000259" key="6">
    <source>
        <dbReference type="Pfam" id="PF20257"/>
    </source>
</evidence>
<accession>X1P7X8</accession>
<dbReference type="PANTHER" id="PTHR43483">
    <property type="entry name" value="MEMBRANE TRANSPORTER PROTEIN HI_0806-RELATED"/>
    <property type="match status" value="1"/>
</dbReference>
<gene>
    <name evidence="7" type="ORF">S06H3_61360</name>
</gene>
<dbReference type="Pfam" id="PF01925">
    <property type="entry name" value="TauE"/>
    <property type="match status" value="1"/>
</dbReference>
<evidence type="ECO:0000256" key="1">
    <source>
        <dbReference type="ARBA" id="ARBA00004141"/>
    </source>
</evidence>
<protein>
    <recommendedName>
        <fullName evidence="6">S-adenosyl-l-methionine hydroxide adenosyltransferase C-terminal domain-containing protein</fullName>
    </recommendedName>
</protein>
<dbReference type="PANTHER" id="PTHR43483:SF3">
    <property type="entry name" value="MEMBRANE TRANSPORTER PROTEIN HI_0806-RELATED"/>
    <property type="match status" value="1"/>
</dbReference>
<feature type="transmembrane region" description="Helical" evidence="5">
    <location>
        <begin position="53"/>
        <end position="80"/>
    </location>
</feature>
<evidence type="ECO:0000313" key="7">
    <source>
        <dbReference type="EMBL" id="GAI51948.1"/>
    </source>
</evidence>
<dbReference type="GO" id="GO:0016020">
    <property type="term" value="C:membrane"/>
    <property type="evidence" value="ECO:0007669"/>
    <property type="project" value="UniProtKB-SubCell"/>
</dbReference>
<dbReference type="InterPro" id="IPR046470">
    <property type="entry name" value="SAM_HAT_C"/>
</dbReference>
<keyword evidence="4 5" id="KW-0472">Membrane</keyword>
<dbReference type="InterPro" id="IPR023227">
    <property type="entry name" value="SAM_OH_AdoTrfase_C_sf"/>
</dbReference>
<dbReference type="Gene3D" id="2.40.30.90">
    <property type="entry name" value="Bacterial fluorinating enzyme like"/>
    <property type="match status" value="1"/>
</dbReference>
<feature type="non-terminal residue" evidence="7">
    <location>
        <position position="170"/>
    </location>
</feature>
<organism evidence="7">
    <name type="scientific">marine sediment metagenome</name>
    <dbReference type="NCBI Taxonomy" id="412755"/>
    <lineage>
        <taxon>unclassified sequences</taxon>
        <taxon>metagenomes</taxon>
        <taxon>ecological metagenomes</taxon>
    </lineage>
</organism>
<reference evidence="7" key="1">
    <citation type="journal article" date="2014" name="Front. Microbiol.">
        <title>High frequency of phylogenetically diverse reductive dehalogenase-homologous genes in deep subseafloor sedimentary metagenomes.</title>
        <authorList>
            <person name="Kawai M."/>
            <person name="Futagami T."/>
            <person name="Toyoda A."/>
            <person name="Takaki Y."/>
            <person name="Nishi S."/>
            <person name="Hori S."/>
            <person name="Arai W."/>
            <person name="Tsubouchi T."/>
            <person name="Morono Y."/>
            <person name="Uchiyama I."/>
            <person name="Ito T."/>
            <person name="Fujiyama A."/>
            <person name="Inagaki F."/>
            <person name="Takami H."/>
        </authorList>
    </citation>
    <scope>NUCLEOTIDE SEQUENCE</scope>
    <source>
        <strain evidence="7">Expedition CK06-06</strain>
    </source>
</reference>
<dbReference type="InterPro" id="IPR002781">
    <property type="entry name" value="TM_pro_TauE-like"/>
</dbReference>
<feature type="transmembrane region" description="Helical" evidence="5">
    <location>
        <begin position="126"/>
        <end position="146"/>
    </location>
</feature>
<feature type="domain" description="S-adenosyl-l-methionine hydroxide adenosyltransferase C-terminal" evidence="6">
    <location>
        <begin position="21"/>
        <end position="43"/>
    </location>
</feature>
<sequence>MAIARTKPPKPYFDSQGNLVGHILYIDHFGNLITDIKSTDLPGGDLTATYISILLATGAGAGFASGLLGVGGGFIMVPVMYSVIGAMGFPDIAMKVALGTSLLVILPTAMSGAWRHNKKKAVQWKTALVLGLCGLGGGLAGSTLATYLPERALKAGFGGLVLAIAIWMGV</sequence>
<dbReference type="Pfam" id="PF20257">
    <property type="entry name" value="SAM_HAT_C"/>
    <property type="match status" value="1"/>
</dbReference>